<comment type="caution">
    <text evidence="1">The sequence shown here is derived from an EMBL/GenBank/DDBJ whole genome shotgun (WGS) entry which is preliminary data.</text>
</comment>
<proteinExistence type="predicted"/>
<organism evidence="1 2">
    <name type="scientific">Neophaeococcomyces mojaviensis</name>
    <dbReference type="NCBI Taxonomy" id="3383035"/>
    <lineage>
        <taxon>Eukaryota</taxon>
        <taxon>Fungi</taxon>
        <taxon>Dikarya</taxon>
        <taxon>Ascomycota</taxon>
        <taxon>Pezizomycotina</taxon>
        <taxon>Eurotiomycetes</taxon>
        <taxon>Chaetothyriomycetidae</taxon>
        <taxon>Chaetothyriales</taxon>
        <taxon>Chaetothyriales incertae sedis</taxon>
        <taxon>Neophaeococcomyces</taxon>
    </lineage>
</organism>
<keyword evidence="2" id="KW-1185">Reference proteome</keyword>
<dbReference type="EMBL" id="JAPDRQ010000196">
    <property type="protein sequence ID" value="KAJ9652503.1"/>
    <property type="molecule type" value="Genomic_DNA"/>
</dbReference>
<evidence type="ECO:0000313" key="2">
    <source>
        <dbReference type="Proteomes" id="UP001172386"/>
    </source>
</evidence>
<sequence>MNTLQTRYKLPPMLQPRLTWKYCLSSFAITYFLYCFLTNSPFFSTRLPQYTGPYNVGAIDIEVPVREPRLIHDAVLKDSGEPAFKLDTVLFTLYYPAKHGVKSKKGHHYWVPKPLWLTAVGYAKFANISNFLTNNLFTSLMGILVGGTKISADVDVPLVSSAELLQKGLVPRTTVNEQDPIGHAPDVGTDPGTGLPIIIFSHGMASSRTQYSHYLGELASRGYVCAAIEHRDGSGPGTQIIPSAHSSKTKPIDRLHFGLSDVKTNPHSANPGHVIDVDEFKRVQLAYREAEILETTHVVQSLNNAEAATKVLADNSRLEGKEAGLDEGMWTGRLNTNQTIVAGHSYGATGALQALKPPHNKKSPFAGGIILDPGKSSGRLNADVDVPILIIHSTSWSASSSIFYGRPHFDTVRDIATNLNSKGIAAWFMTSLGTSHPSVTDAPLIEPLLLKWTTGAHIDVVEGVRQYVHMSDDFGWFLRSGERRNLLGMSATSEEYNPDNGKTAEKFRTYWQVHVSPVKTGDE</sequence>
<gene>
    <name evidence="1" type="ORF">H2198_008251</name>
</gene>
<dbReference type="Proteomes" id="UP001172386">
    <property type="component" value="Unassembled WGS sequence"/>
</dbReference>
<evidence type="ECO:0000313" key="1">
    <source>
        <dbReference type="EMBL" id="KAJ9652503.1"/>
    </source>
</evidence>
<protein>
    <submittedName>
        <fullName evidence="1">Uncharacterized protein</fullName>
    </submittedName>
</protein>
<reference evidence="1" key="1">
    <citation type="submission" date="2022-10" db="EMBL/GenBank/DDBJ databases">
        <title>Culturing micro-colonial fungi from biological soil crusts in the Mojave desert and describing Neophaeococcomyces mojavensis, and introducing the new genera and species Taxawa tesnikishii.</title>
        <authorList>
            <person name="Kurbessoian T."/>
            <person name="Stajich J.E."/>
        </authorList>
    </citation>
    <scope>NUCLEOTIDE SEQUENCE</scope>
    <source>
        <strain evidence="1">JES_112</strain>
    </source>
</reference>
<name>A0ACC2ZXN2_9EURO</name>
<accession>A0ACC2ZXN2</accession>